<dbReference type="EMBL" id="SJZB01000026">
    <property type="protein sequence ID" value="TCJ15516.1"/>
    <property type="molecule type" value="Genomic_DNA"/>
</dbReference>
<dbReference type="AlphaFoldDB" id="A0A4R1BEE0"/>
<keyword evidence="1" id="KW-0472">Membrane</keyword>
<accession>A0A4R1BEE0</accession>
<organism evidence="2 3">
    <name type="scientific">Parasulfuritortus cantonensis</name>
    <dbReference type="NCBI Taxonomy" id="2528202"/>
    <lineage>
        <taxon>Bacteria</taxon>
        <taxon>Pseudomonadati</taxon>
        <taxon>Pseudomonadota</taxon>
        <taxon>Betaproteobacteria</taxon>
        <taxon>Nitrosomonadales</taxon>
        <taxon>Thiobacillaceae</taxon>
        <taxon>Parasulfuritortus</taxon>
    </lineage>
</organism>
<gene>
    <name evidence="2" type="ORF">EZJ19_06705</name>
</gene>
<dbReference type="Proteomes" id="UP000295443">
    <property type="component" value="Unassembled WGS sequence"/>
</dbReference>
<protein>
    <submittedName>
        <fullName evidence="2">Uncharacterized protein</fullName>
    </submittedName>
</protein>
<name>A0A4R1BEE0_9PROT</name>
<evidence type="ECO:0000313" key="2">
    <source>
        <dbReference type="EMBL" id="TCJ15516.1"/>
    </source>
</evidence>
<evidence type="ECO:0000256" key="1">
    <source>
        <dbReference type="SAM" id="Phobius"/>
    </source>
</evidence>
<keyword evidence="1" id="KW-0812">Transmembrane</keyword>
<comment type="caution">
    <text evidence="2">The sequence shown here is derived from an EMBL/GenBank/DDBJ whole genome shotgun (WGS) entry which is preliminary data.</text>
</comment>
<feature type="transmembrane region" description="Helical" evidence="1">
    <location>
        <begin position="95"/>
        <end position="114"/>
    </location>
</feature>
<sequence>MSDLYPVSYVAAGTYLPASPPTEALACESLVSMALVGAVVGGSAAAAHNALRVKRDEIQFAEAMRRTGRTAIASAAATVVAGAAANAVAKEGVLRLSLMFGVGAAVLYGMNRWVEEEAHD</sequence>
<reference evidence="2 3" key="1">
    <citation type="submission" date="2019-03" db="EMBL/GenBank/DDBJ databases">
        <title>Genome sequence of Thiobacillaceae bacterium LSR1, a sulfur-oxidizing bacterium isolated from freshwater sediment.</title>
        <authorList>
            <person name="Li S."/>
        </authorList>
    </citation>
    <scope>NUCLEOTIDE SEQUENCE [LARGE SCALE GENOMIC DNA]</scope>
    <source>
        <strain evidence="2 3">LSR1</strain>
    </source>
</reference>
<feature type="transmembrane region" description="Helical" evidence="1">
    <location>
        <begin position="30"/>
        <end position="51"/>
    </location>
</feature>
<keyword evidence="1" id="KW-1133">Transmembrane helix</keyword>
<dbReference type="Pfam" id="PF26373">
    <property type="entry name" value="MamC"/>
    <property type="match status" value="1"/>
</dbReference>
<dbReference type="InterPro" id="IPR058956">
    <property type="entry name" value="MamC"/>
</dbReference>
<evidence type="ECO:0000313" key="3">
    <source>
        <dbReference type="Proteomes" id="UP000295443"/>
    </source>
</evidence>
<proteinExistence type="predicted"/>
<keyword evidence="3" id="KW-1185">Reference proteome</keyword>
<feature type="transmembrane region" description="Helical" evidence="1">
    <location>
        <begin position="71"/>
        <end position="89"/>
    </location>
</feature>
<dbReference type="RefSeq" id="WP_131445876.1">
    <property type="nucleotide sequence ID" value="NZ_SJZB01000026.1"/>
</dbReference>